<accession>A0A9N9TLB8</accession>
<keyword evidence="2" id="KW-1185">Reference proteome</keyword>
<sequence>MTGTDPGSITLVPGSVWPRWKERECRLLRILEIQKEFVLYTKYKRNVKNKEQIIMNSMPPRFYCGIEVSDD</sequence>
<protein>
    <submittedName>
        <fullName evidence="1">Uncharacterized protein</fullName>
    </submittedName>
</protein>
<dbReference type="AlphaFoldDB" id="A0A9N9TLB8"/>
<evidence type="ECO:0000313" key="2">
    <source>
        <dbReference type="Proteomes" id="UP001153712"/>
    </source>
</evidence>
<name>A0A9N9TLB8_PHYSR</name>
<evidence type="ECO:0000313" key="1">
    <source>
        <dbReference type="EMBL" id="CAG9860916.1"/>
    </source>
</evidence>
<dbReference type="EMBL" id="OU900097">
    <property type="protein sequence ID" value="CAG9860916.1"/>
    <property type="molecule type" value="Genomic_DNA"/>
</dbReference>
<reference evidence="1" key="1">
    <citation type="submission" date="2022-01" db="EMBL/GenBank/DDBJ databases">
        <authorList>
            <person name="King R."/>
        </authorList>
    </citation>
    <scope>NUCLEOTIDE SEQUENCE</scope>
</reference>
<dbReference type="Proteomes" id="UP001153712">
    <property type="component" value="Chromosome 4"/>
</dbReference>
<gene>
    <name evidence="1" type="ORF">PHYEVI_LOCUS7264</name>
</gene>
<proteinExistence type="predicted"/>
<organism evidence="1 2">
    <name type="scientific">Phyllotreta striolata</name>
    <name type="common">Striped flea beetle</name>
    <name type="synonym">Crioceris striolata</name>
    <dbReference type="NCBI Taxonomy" id="444603"/>
    <lineage>
        <taxon>Eukaryota</taxon>
        <taxon>Metazoa</taxon>
        <taxon>Ecdysozoa</taxon>
        <taxon>Arthropoda</taxon>
        <taxon>Hexapoda</taxon>
        <taxon>Insecta</taxon>
        <taxon>Pterygota</taxon>
        <taxon>Neoptera</taxon>
        <taxon>Endopterygota</taxon>
        <taxon>Coleoptera</taxon>
        <taxon>Polyphaga</taxon>
        <taxon>Cucujiformia</taxon>
        <taxon>Chrysomeloidea</taxon>
        <taxon>Chrysomelidae</taxon>
        <taxon>Galerucinae</taxon>
        <taxon>Alticini</taxon>
        <taxon>Phyllotreta</taxon>
    </lineage>
</organism>